<dbReference type="EMBL" id="CM045762">
    <property type="protein sequence ID" value="KAI8010271.1"/>
    <property type="molecule type" value="Genomic_DNA"/>
</dbReference>
<name>A0ACC0HEF8_9ERIC</name>
<sequence length="97" mass="11294">MLRNPFREVFFLHTGQARGEGEAAPWVPFKYEKLSDFCFDCGRLGHDRYSCKFVSRETGSKSGYGPHLRTGIARNTGFPVEYYRKKVDEFDEHVRPL</sequence>
<dbReference type="Proteomes" id="UP001060215">
    <property type="component" value="Chromosome 5"/>
</dbReference>
<evidence type="ECO:0000313" key="1">
    <source>
        <dbReference type="EMBL" id="KAI8010271.1"/>
    </source>
</evidence>
<protein>
    <submittedName>
        <fullName evidence="1">Uncharacterized protein</fullName>
    </submittedName>
</protein>
<gene>
    <name evidence="1" type="ORF">LOK49_LG06G00617</name>
</gene>
<evidence type="ECO:0000313" key="2">
    <source>
        <dbReference type="Proteomes" id="UP001060215"/>
    </source>
</evidence>
<organism evidence="1 2">
    <name type="scientific">Camellia lanceoleosa</name>
    <dbReference type="NCBI Taxonomy" id="1840588"/>
    <lineage>
        <taxon>Eukaryota</taxon>
        <taxon>Viridiplantae</taxon>
        <taxon>Streptophyta</taxon>
        <taxon>Embryophyta</taxon>
        <taxon>Tracheophyta</taxon>
        <taxon>Spermatophyta</taxon>
        <taxon>Magnoliopsida</taxon>
        <taxon>eudicotyledons</taxon>
        <taxon>Gunneridae</taxon>
        <taxon>Pentapetalae</taxon>
        <taxon>asterids</taxon>
        <taxon>Ericales</taxon>
        <taxon>Theaceae</taxon>
        <taxon>Camellia</taxon>
    </lineage>
</organism>
<comment type="caution">
    <text evidence="1">The sequence shown here is derived from an EMBL/GenBank/DDBJ whole genome shotgun (WGS) entry which is preliminary data.</text>
</comment>
<proteinExistence type="predicted"/>
<reference evidence="1 2" key="1">
    <citation type="journal article" date="2022" name="Plant J.">
        <title>Chromosome-level genome of Camellia lanceoleosa provides a valuable resource for understanding genome evolution and self-incompatibility.</title>
        <authorList>
            <person name="Gong W."/>
            <person name="Xiao S."/>
            <person name="Wang L."/>
            <person name="Liao Z."/>
            <person name="Chang Y."/>
            <person name="Mo W."/>
            <person name="Hu G."/>
            <person name="Li W."/>
            <person name="Zhao G."/>
            <person name="Zhu H."/>
            <person name="Hu X."/>
            <person name="Ji K."/>
            <person name="Xiang X."/>
            <person name="Song Q."/>
            <person name="Yuan D."/>
            <person name="Jin S."/>
            <person name="Zhang L."/>
        </authorList>
    </citation>
    <scope>NUCLEOTIDE SEQUENCE [LARGE SCALE GENOMIC DNA]</scope>
    <source>
        <strain evidence="1">SQ_2022a</strain>
    </source>
</reference>
<keyword evidence="2" id="KW-1185">Reference proteome</keyword>
<accession>A0ACC0HEF8</accession>